<sequence>MSQRNAALTAGISLIIMTIAAFFSSGFVYESLIVQGDAGTTFHNINNSQILFKAGIFGWLIILITDILVTWGFYIFLKPLNNNLSLLGAWLRLMYTAILAIAVFNLIMVMLLTNSTDYVSLFHIDQLQGKVMLFLDAFHMIWSMGLVIFGGHLFVVGYITFKSDSIPKFISILLLIASVGYIVNHLLITFLPQYESVITVLELVFLLPMIVGELGFGIWLLIKTKIKV</sequence>
<reference evidence="2 3" key="1">
    <citation type="submission" date="2019-10" db="EMBL/GenBank/DDBJ databases">
        <title>Gracilibacillus salitolerans sp. nov., a moderate halophile isolated from a saline soil in northwest China.</title>
        <authorList>
            <person name="Gan L."/>
        </authorList>
    </citation>
    <scope>NUCLEOTIDE SEQUENCE [LARGE SCALE GENOMIC DNA]</scope>
    <source>
        <strain evidence="2 3">TP2-8</strain>
    </source>
</reference>
<feature type="transmembrane region" description="Helical" evidence="1">
    <location>
        <begin position="89"/>
        <end position="112"/>
    </location>
</feature>
<feature type="transmembrane region" description="Helical" evidence="1">
    <location>
        <begin position="56"/>
        <end position="77"/>
    </location>
</feature>
<feature type="transmembrane region" description="Helical" evidence="1">
    <location>
        <begin position="7"/>
        <end position="29"/>
    </location>
</feature>
<proteinExistence type="predicted"/>
<protein>
    <submittedName>
        <fullName evidence="2">DUF4386 family protein</fullName>
    </submittedName>
</protein>
<dbReference type="InterPro" id="IPR025495">
    <property type="entry name" value="DUF4386"/>
</dbReference>
<dbReference type="AlphaFoldDB" id="A0A6N7QUZ9"/>
<dbReference type="Pfam" id="PF14329">
    <property type="entry name" value="DUF4386"/>
    <property type="match status" value="1"/>
</dbReference>
<comment type="caution">
    <text evidence="2">The sequence shown here is derived from an EMBL/GenBank/DDBJ whole genome shotgun (WGS) entry which is preliminary data.</text>
</comment>
<feature type="transmembrane region" description="Helical" evidence="1">
    <location>
        <begin position="203"/>
        <end position="222"/>
    </location>
</feature>
<evidence type="ECO:0000313" key="3">
    <source>
        <dbReference type="Proteomes" id="UP000435187"/>
    </source>
</evidence>
<keyword evidence="1" id="KW-1133">Transmembrane helix</keyword>
<keyword evidence="1" id="KW-0472">Membrane</keyword>
<dbReference type="RefSeq" id="WP_163578384.1">
    <property type="nucleotide sequence ID" value="NZ_JBHUMW010000007.1"/>
</dbReference>
<keyword evidence="1" id="KW-0812">Transmembrane</keyword>
<feature type="transmembrane region" description="Helical" evidence="1">
    <location>
        <begin position="140"/>
        <end position="160"/>
    </location>
</feature>
<name>A0A6N7QUZ9_9BACI</name>
<keyword evidence="3" id="KW-1185">Reference proteome</keyword>
<organism evidence="2 3">
    <name type="scientific">Gracilibacillus thailandensis</name>
    <dbReference type="NCBI Taxonomy" id="563735"/>
    <lineage>
        <taxon>Bacteria</taxon>
        <taxon>Bacillati</taxon>
        <taxon>Bacillota</taxon>
        <taxon>Bacilli</taxon>
        <taxon>Bacillales</taxon>
        <taxon>Bacillaceae</taxon>
        <taxon>Gracilibacillus</taxon>
    </lineage>
</organism>
<dbReference type="Proteomes" id="UP000435187">
    <property type="component" value="Unassembled WGS sequence"/>
</dbReference>
<feature type="transmembrane region" description="Helical" evidence="1">
    <location>
        <begin position="172"/>
        <end position="191"/>
    </location>
</feature>
<evidence type="ECO:0000313" key="2">
    <source>
        <dbReference type="EMBL" id="MRI64771.1"/>
    </source>
</evidence>
<dbReference type="EMBL" id="WJEE01000001">
    <property type="protein sequence ID" value="MRI64771.1"/>
    <property type="molecule type" value="Genomic_DNA"/>
</dbReference>
<accession>A0A6N7QUZ9</accession>
<gene>
    <name evidence="2" type="ORF">GH885_00225</name>
</gene>
<evidence type="ECO:0000256" key="1">
    <source>
        <dbReference type="SAM" id="Phobius"/>
    </source>
</evidence>